<reference evidence="3" key="1">
    <citation type="journal article" date="2014" name="Front. Microbiol.">
        <title>High frequency of phylogenetically diverse reductive dehalogenase-homologous genes in deep subseafloor sedimentary metagenomes.</title>
        <authorList>
            <person name="Kawai M."/>
            <person name="Futagami T."/>
            <person name="Toyoda A."/>
            <person name="Takaki Y."/>
            <person name="Nishi S."/>
            <person name="Hori S."/>
            <person name="Arai W."/>
            <person name="Tsubouchi T."/>
            <person name="Morono Y."/>
            <person name="Uchiyama I."/>
            <person name="Ito T."/>
            <person name="Fujiyama A."/>
            <person name="Inagaki F."/>
            <person name="Takami H."/>
        </authorList>
    </citation>
    <scope>NUCLEOTIDE SEQUENCE</scope>
    <source>
        <strain evidence="3">Expedition CK06-06</strain>
    </source>
</reference>
<comment type="caution">
    <text evidence="3">The sequence shown here is derived from an EMBL/GenBank/DDBJ whole genome shotgun (WGS) entry which is preliminary data.</text>
</comment>
<dbReference type="GO" id="GO:0000160">
    <property type="term" value="P:phosphorelay signal transduction system"/>
    <property type="evidence" value="ECO:0007669"/>
    <property type="project" value="InterPro"/>
</dbReference>
<dbReference type="AlphaFoldDB" id="X1KFN0"/>
<feature type="domain" description="Response regulatory" evidence="2">
    <location>
        <begin position="1"/>
        <end position="104"/>
    </location>
</feature>
<organism evidence="3">
    <name type="scientific">marine sediment metagenome</name>
    <dbReference type="NCBI Taxonomy" id="412755"/>
    <lineage>
        <taxon>unclassified sequences</taxon>
        <taxon>metagenomes</taxon>
        <taxon>ecological metagenomes</taxon>
    </lineage>
</organism>
<sequence>MSITRIEIGRKSLGLKKVVEERPDLIILDVVMPGKDGFAVCKELKENPHYHFFSKIPVLLLTVFPRGIGKTNIPLSAGVTTEADGYVQKPVNPEELLKQAEELLKKYG</sequence>
<dbReference type="PANTHER" id="PTHR44591">
    <property type="entry name" value="STRESS RESPONSE REGULATOR PROTEIN 1"/>
    <property type="match status" value="1"/>
</dbReference>
<dbReference type="Pfam" id="PF00072">
    <property type="entry name" value="Response_reg"/>
    <property type="match status" value="1"/>
</dbReference>
<gene>
    <name evidence="3" type="ORF">S06H3_03484</name>
</gene>
<dbReference type="PANTHER" id="PTHR44591:SF3">
    <property type="entry name" value="RESPONSE REGULATORY DOMAIN-CONTAINING PROTEIN"/>
    <property type="match status" value="1"/>
</dbReference>
<dbReference type="InterPro" id="IPR001789">
    <property type="entry name" value="Sig_transdc_resp-reg_receiver"/>
</dbReference>
<keyword evidence="1" id="KW-0597">Phosphoprotein</keyword>
<dbReference type="PROSITE" id="PS50110">
    <property type="entry name" value="RESPONSE_REGULATORY"/>
    <property type="match status" value="1"/>
</dbReference>
<accession>X1KFN0</accession>
<evidence type="ECO:0000256" key="1">
    <source>
        <dbReference type="ARBA" id="ARBA00022553"/>
    </source>
</evidence>
<proteinExistence type="predicted"/>
<dbReference type="EMBL" id="BARV01001138">
    <property type="protein sequence ID" value="GAH92445.1"/>
    <property type="molecule type" value="Genomic_DNA"/>
</dbReference>
<dbReference type="Gene3D" id="3.40.50.2300">
    <property type="match status" value="1"/>
</dbReference>
<dbReference type="InterPro" id="IPR011006">
    <property type="entry name" value="CheY-like_superfamily"/>
</dbReference>
<name>X1KFN0_9ZZZZ</name>
<dbReference type="InterPro" id="IPR050595">
    <property type="entry name" value="Bact_response_regulator"/>
</dbReference>
<dbReference type="SUPFAM" id="SSF52172">
    <property type="entry name" value="CheY-like"/>
    <property type="match status" value="1"/>
</dbReference>
<protein>
    <recommendedName>
        <fullName evidence="2">Response regulatory domain-containing protein</fullName>
    </recommendedName>
</protein>
<evidence type="ECO:0000259" key="2">
    <source>
        <dbReference type="PROSITE" id="PS50110"/>
    </source>
</evidence>
<evidence type="ECO:0000313" key="3">
    <source>
        <dbReference type="EMBL" id="GAH92445.1"/>
    </source>
</evidence>